<keyword evidence="3" id="KW-0276">Fatty acid metabolism</keyword>
<dbReference type="CDD" id="cd05931">
    <property type="entry name" value="FAAL"/>
    <property type="match status" value="1"/>
</dbReference>
<keyword evidence="4" id="KW-0443">Lipid metabolism</keyword>
<evidence type="ECO:0000256" key="2">
    <source>
        <dbReference type="ARBA" id="ARBA00022598"/>
    </source>
</evidence>
<dbReference type="OrthoDB" id="9757559at2"/>
<dbReference type="EMBL" id="CCSB01000001">
    <property type="protein sequence ID" value="CDZ77120.1"/>
    <property type="molecule type" value="Genomic_DNA"/>
</dbReference>
<dbReference type="GO" id="GO:0006633">
    <property type="term" value="P:fatty acid biosynthetic process"/>
    <property type="evidence" value="ECO:0007669"/>
    <property type="project" value="TreeGrafter"/>
</dbReference>
<organism evidence="7 8">
    <name type="scientific">Legionella massiliensis</name>
    <dbReference type="NCBI Taxonomy" id="1034943"/>
    <lineage>
        <taxon>Bacteria</taxon>
        <taxon>Pseudomonadati</taxon>
        <taxon>Pseudomonadota</taxon>
        <taxon>Gammaproteobacteria</taxon>
        <taxon>Legionellales</taxon>
        <taxon>Legionellaceae</taxon>
        <taxon>Legionella</taxon>
    </lineage>
</organism>
<dbReference type="STRING" id="1034943.BN59_01402"/>
<reference evidence="7 8" key="1">
    <citation type="submission" date="2014-06" db="EMBL/GenBank/DDBJ databases">
        <authorList>
            <person name="Urmite Genomes Urmite Genomes"/>
        </authorList>
    </citation>
    <scope>NUCLEOTIDE SEQUENCE [LARGE SCALE GENOMIC DNA]</scope>
</reference>
<dbReference type="PANTHER" id="PTHR22754:SF32">
    <property type="entry name" value="DISCO-INTERACTING PROTEIN 2"/>
    <property type="match status" value="1"/>
</dbReference>
<dbReference type="SUPFAM" id="SSF56801">
    <property type="entry name" value="Acetyl-CoA synthetase-like"/>
    <property type="match status" value="1"/>
</dbReference>
<evidence type="ECO:0000313" key="7">
    <source>
        <dbReference type="EMBL" id="CDZ77120.1"/>
    </source>
</evidence>
<dbReference type="AlphaFoldDB" id="A0A078KRR7"/>
<keyword evidence="2 7" id="KW-0436">Ligase</keyword>
<feature type="domain" description="AMP-binding enzyme C-terminal" evidence="6">
    <location>
        <begin position="470"/>
        <end position="581"/>
    </location>
</feature>
<evidence type="ECO:0000259" key="6">
    <source>
        <dbReference type="Pfam" id="PF23024"/>
    </source>
</evidence>
<sequence>MNNLSILESLDQLIRKKPDLALYRFIEQDGTVQEITPIMVDFQAKKIAAQLQAHDSYQKPVIILYEPGCEYIFALFGCLYAGAIPVPAYPPLNEEMASTLKKIIDNSQTKLFLTNQKIKTNLRKLKLFSPLISLLGTKLNPALINVSRQLNQLEIINTSRIDDKHHAAYVKPQITSDEIAYIQYTSGSTKSPKGVVIRHSNLLANLSQLKEVAHFTEKDIYVSWLPPYHDMGLISGIFLPLYGGFRAVLFSPISFLQKPARWLQAISTYQGTVSGGPDFAYKMLTNKVTAEEIEGIGLSSWRLAFCGAETIEPNTFTNFHNKFSDYSLTEDIFTPCYGLAEAVVYVCSLPSTAKSYYKEFNKQLLIEKHIAEIATDSSEAQKIVSVGFCPAGAQVIIADPETKEPLTDGQIGELWFYGPNAARSYWNNSEESEQQLNAQLKEKSPFNYVRTGDLGFKYKEELFITGRIKDLIIINGLNHYSQDIESSVKTGLGEIKLGNIAAFSVRTEISENLIILVEIKSKLNTNLSLLRQTIRELIIEKHFISPQNISFIAAKTLPKTTSGKLKRIQCREDYLNNKFNFLESE</sequence>
<dbReference type="GO" id="GO:0016874">
    <property type="term" value="F:ligase activity"/>
    <property type="evidence" value="ECO:0007669"/>
    <property type="project" value="UniProtKB-KW"/>
</dbReference>
<dbReference type="Pfam" id="PF23024">
    <property type="entry name" value="AMP-dom_DIP2-like"/>
    <property type="match status" value="1"/>
</dbReference>
<evidence type="ECO:0000256" key="4">
    <source>
        <dbReference type="ARBA" id="ARBA00023098"/>
    </source>
</evidence>
<name>A0A078KRR7_9GAMM</name>
<keyword evidence="8" id="KW-1185">Reference proteome</keyword>
<feature type="domain" description="AMP-dependent synthetase/ligase" evidence="5">
    <location>
        <begin position="33"/>
        <end position="426"/>
    </location>
</feature>
<accession>A0A078KRR7</accession>
<evidence type="ECO:0000259" key="5">
    <source>
        <dbReference type="Pfam" id="PF00501"/>
    </source>
</evidence>
<dbReference type="InterPro" id="IPR045851">
    <property type="entry name" value="AMP-bd_C_sf"/>
</dbReference>
<protein>
    <submittedName>
        <fullName evidence="7">Long-chain-fatty-acid--AMP ligase FadD29</fullName>
    </submittedName>
</protein>
<dbReference type="GO" id="GO:0005886">
    <property type="term" value="C:plasma membrane"/>
    <property type="evidence" value="ECO:0007669"/>
    <property type="project" value="TreeGrafter"/>
</dbReference>
<dbReference type="RefSeq" id="WP_043873521.1">
    <property type="nucleotide sequence ID" value="NZ_CCVW01000001.1"/>
</dbReference>
<dbReference type="InterPro" id="IPR025110">
    <property type="entry name" value="AMP-bd_C"/>
</dbReference>
<dbReference type="InterPro" id="IPR042099">
    <property type="entry name" value="ANL_N_sf"/>
</dbReference>
<dbReference type="Gene3D" id="3.30.300.30">
    <property type="match status" value="1"/>
</dbReference>
<evidence type="ECO:0000256" key="3">
    <source>
        <dbReference type="ARBA" id="ARBA00022832"/>
    </source>
</evidence>
<dbReference type="Proteomes" id="UP000044071">
    <property type="component" value="Unassembled WGS sequence"/>
</dbReference>
<dbReference type="eggNOG" id="COG0318">
    <property type="taxonomic scope" value="Bacteria"/>
</dbReference>
<gene>
    <name evidence="7" type="ORF">BN59_01402</name>
</gene>
<dbReference type="InterPro" id="IPR040097">
    <property type="entry name" value="FAAL/FAAC"/>
</dbReference>
<evidence type="ECO:0000313" key="8">
    <source>
        <dbReference type="Proteomes" id="UP000044071"/>
    </source>
</evidence>
<dbReference type="Pfam" id="PF00501">
    <property type="entry name" value="AMP-binding"/>
    <property type="match status" value="1"/>
</dbReference>
<comment type="similarity">
    <text evidence="1">Belongs to the ATP-dependent AMP-binding enzyme family.</text>
</comment>
<dbReference type="InterPro" id="IPR000873">
    <property type="entry name" value="AMP-dep_synth/lig_dom"/>
</dbReference>
<dbReference type="Gene3D" id="3.40.50.12780">
    <property type="entry name" value="N-terminal domain of ligase-like"/>
    <property type="match status" value="1"/>
</dbReference>
<dbReference type="PANTHER" id="PTHR22754">
    <property type="entry name" value="DISCO-INTERACTING PROTEIN 2 DIP2 -RELATED"/>
    <property type="match status" value="1"/>
</dbReference>
<dbReference type="FunFam" id="3.40.50.12780:FF:000013">
    <property type="entry name" value="Long-chain-fatty-acid--AMP ligase FadD32"/>
    <property type="match status" value="1"/>
</dbReference>
<evidence type="ECO:0000256" key="1">
    <source>
        <dbReference type="ARBA" id="ARBA00006432"/>
    </source>
</evidence>
<proteinExistence type="inferred from homology"/>
<dbReference type="GO" id="GO:0071766">
    <property type="term" value="P:Actinobacterium-type cell wall biogenesis"/>
    <property type="evidence" value="ECO:0007669"/>
    <property type="project" value="UniProtKB-ARBA"/>
</dbReference>
<dbReference type="GO" id="GO:0070566">
    <property type="term" value="F:adenylyltransferase activity"/>
    <property type="evidence" value="ECO:0007669"/>
    <property type="project" value="TreeGrafter"/>
</dbReference>